<dbReference type="Proteomes" id="UP001190491">
    <property type="component" value="Unassembled WGS sequence"/>
</dbReference>
<dbReference type="EMBL" id="CAUDLI010000002">
    <property type="protein sequence ID" value="CAJ0862586.1"/>
    <property type="molecule type" value="Genomic_DNA"/>
</dbReference>
<sequence length="94" mass="10955">MKVNINENLLYAQGALAAKEYLHKAQMDMKMHRRFQPPTLRLHQQFYLKDKALEFQAGFMDAIGAFILSSLDGITVDLFRWDVLSVLQRANRKK</sequence>
<dbReference type="EMBL" id="CAUDKO010000002">
    <property type="protein sequence ID" value="CAJ0857289.1"/>
    <property type="molecule type" value="Genomic_DNA"/>
</dbReference>
<reference evidence="1 3" key="1">
    <citation type="submission" date="2023-07" db="EMBL/GenBank/DDBJ databases">
        <authorList>
            <person name="Peeters C."/>
        </authorList>
    </citation>
    <scope>NUCLEOTIDE SEQUENCE</scope>
    <source>
        <strain evidence="2 3">LMG 32965</strain>
        <strain evidence="1">R-77567</strain>
    </source>
</reference>
<accession>A0AAD2BXD0</accession>
<name>A0AAD2BXD0_9RALS</name>
<dbReference type="RefSeq" id="WP_316856883.1">
    <property type="nucleotide sequence ID" value="NZ_CAUDKO010000002.1"/>
</dbReference>
<dbReference type="Proteomes" id="UP001189792">
    <property type="component" value="Unassembled WGS sequence"/>
</dbReference>
<evidence type="ECO:0000313" key="1">
    <source>
        <dbReference type="EMBL" id="CAJ0857289.1"/>
    </source>
</evidence>
<dbReference type="AlphaFoldDB" id="A0AAD2BXD0"/>
<evidence type="ECO:0000313" key="3">
    <source>
        <dbReference type="Proteomes" id="UP001189792"/>
    </source>
</evidence>
<evidence type="ECO:0000313" key="2">
    <source>
        <dbReference type="EMBL" id="CAJ0862586.1"/>
    </source>
</evidence>
<organism evidence="1 4">
    <name type="scientific">Ralstonia flatus</name>
    <dbReference type="NCBI Taxonomy" id="3058601"/>
    <lineage>
        <taxon>Bacteria</taxon>
        <taxon>Pseudomonadati</taxon>
        <taxon>Pseudomonadota</taxon>
        <taxon>Betaproteobacteria</taxon>
        <taxon>Burkholderiales</taxon>
        <taxon>Burkholderiaceae</taxon>
        <taxon>Ralstonia</taxon>
    </lineage>
</organism>
<protein>
    <submittedName>
        <fullName evidence="1">Uncharacterized protein</fullName>
    </submittedName>
</protein>
<evidence type="ECO:0000313" key="4">
    <source>
        <dbReference type="Proteomes" id="UP001190491"/>
    </source>
</evidence>
<comment type="caution">
    <text evidence="1">The sequence shown here is derived from an EMBL/GenBank/DDBJ whole genome shotgun (WGS) entry which is preliminary data.</text>
</comment>
<keyword evidence="3" id="KW-1185">Reference proteome</keyword>
<gene>
    <name evidence="2" type="ORF">R77564_00932</name>
    <name evidence="1" type="ORF">R77567_01170</name>
</gene>
<proteinExistence type="predicted"/>